<organism evidence="1 2">
    <name type="scientific">Nocardioides imazamoxiresistens</name>
    <dbReference type="NCBI Taxonomy" id="3231893"/>
    <lineage>
        <taxon>Bacteria</taxon>
        <taxon>Bacillati</taxon>
        <taxon>Actinomycetota</taxon>
        <taxon>Actinomycetes</taxon>
        <taxon>Propionibacteriales</taxon>
        <taxon>Nocardioidaceae</taxon>
        <taxon>Nocardioides</taxon>
    </lineage>
</organism>
<comment type="caution">
    <text evidence="1">The sequence shown here is derived from an EMBL/GenBank/DDBJ whole genome shotgun (WGS) entry which is preliminary data.</text>
</comment>
<gene>
    <name evidence="1" type="ORF">RDV89_19470</name>
</gene>
<name>A0ABU3Q1F1_9ACTN</name>
<dbReference type="Proteomes" id="UP001268542">
    <property type="component" value="Unassembled WGS sequence"/>
</dbReference>
<protein>
    <submittedName>
        <fullName evidence="1">DNA-binding protein</fullName>
    </submittedName>
</protein>
<keyword evidence="1" id="KW-0238">DNA-binding</keyword>
<keyword evidence="2" id="KW-1185">Reference proteome</keyword>
<accession>A0ABU3Q1F1</accession>
<evidence type="ECO:0000313" key="2">
    <source>
        <dbReference type="Proteomes" id="UP001268542"/>
    </source>
</evidence>
<reference evidence="1 2" key="1">
    <citation type="submission" date="2023-08" db="EMBL/GenBank/DDBJ databases">
        <title>Nocardioides seae sp. nov., a bacterium isolated from a soil.</title>
        <authorList>
            <person name="Wang X."/>
        </authorList>
    </citation>
    <scope>NUCLEOTIDE SEQUENCE [LARGE SCALE GENOMIC DNA]</scope>
    <source>
        <strain evidence="1 2">YZH12</strain>
    </source>
</reference>
<sequence>MTGPRTTLEEQARLYGGTVGDSVRRVTTVLRLSQAGVARTLGVSAPMLSQVVNGHRVKFGNPLAVQRLRSLLALADEVERGLPFEEVAARVELVAREDSTTLSRPEDAPDPAVVAGAVAGLLRAVASGRQLAAAADAVAAQAPDLAEVLRVYGLGGPDEQRAHLERVAHLL</sequence>
<dbReference type="EMBL" id="JAVYII010000011">
    <property type="protein sequence ID" value="MDT9595276.1"/>
    <property type="molecule type" value="Genomic_DNA"/>
</dbReference>
<dbReference type="GO" id="GO:0003677">
    <property type="term" value="F:DNA binding"/>
    <property type="evidence" value="ECO:0007669"/>
    <property type="project" value="UniProtKB-KW"/>
</dbReference>
<proteinExistence type="predicted"/>
<evidence type="ECO:0000313" key="1">
    <source>
        <dbReference type="EMBL" id="MDT9595276.1"/>
    </source>
</evidence>
<dbReference type="RefSeq" id="WP_315735853.1">
    <property type="nucleotide sequence ID" value="NZ_JAVYII010000011.1"/>
</dbReference>